<name>A0A0E9V747_ANGAN</name>
<proteinExistence type="predicted"/>
<protein>
    <submittedName>
        <fullName evidence="1">Uncharacterized protein</fullName>
    </submittedName>
</protein>
<organism evidence="1">
    <name type="scientific">Anguilla anguilla</name>
    <name type="common">European freshwater eel</name>
    <name type="synonym">Muraena anguilla</name>
    <dbReference type="NCBI Taxonomy" id="7936"/>
    <lineage>
        <taxon>Eukaryota</taxon>
        <taxon>Metazoa</taxon>
        <taxon>Chordata</taxon>
        <taxon>Craniata</taxon>
        <taxon>Vertebrata</taxon>
        <taxon>Euteleostomi</taxon>
        <taxon>Actinopterygii</taxon>
        <taxon>Neopterygii</taxon>
        <taxon>Teleostei</taxon>
        <taxon>Anguilliformes</taxon>
        <taxon>Anguillidae</taxon>
        <taxon>Anguilla</taxon>
    </lineage>
</organism>
<dbReference type="EMBL" id="GBXM01035504">
    <property type="protein sequence ID" value="JAH73073.1"/>
    <property type="molecule type" value="Transcribed_RNA"/>
</dbReference>
<accession>A0A0E9V747</accession>
<reference evidence="1" key="1">
    <citation type="submission" date="2014-11" db="EMBL/GenBank/DDBJ databases">
        <authorList>
            <person name="Amaro Gonzalez C."/>
        </authorList>
    </citation>
    <scope>NUCLEOTIDE SEQUENCE</scope>
</reference>
<evidence type="ECO:0000313" key="1">
    <source>
        <dbReference type="EMBL" id="JAH73073.1"/>
    </source>
</evidence>
<dbReference type="AlphaFoldDB" id="A0A0E9V747"/>
<sequence length="21" mass="2538">MHQRSLLCLICVFVFRDDRVS</sequence>
<reference evidence="1" key="2">
    <citation type="journal article" date="2015" name="Fish Shellfish Immunol.">
        <title>Early steps in the European eel (Anguilla anguilla)-Vibrio vulnificus interaction in the gills: Role of the RtxA13 toxin.</title>
        <authorList>
            <person name="Callol A."/>
            <person name="Pajuelo D."/>
            <person name="Ebbesson L."/>
            <person name="Teles M."/>
            <person name="MacKenzie S."/>
            <person name="Amaro C."/>
        </authorList>
    </citation>
    <scope>NUCLEOTIDE SEQUENCE</scope>
</reference>